<evidence type="ECO:0000313" key="3">
    <source>
        <dbReference type="EMBL" id="WDG11509.1"/>
    </source>
</evidence>
<dbReference type="Gene3D" id="1.20.120.1220">
    <property type="match status" value="1"/>
</dbReference>
<name>A0AAQ2Y5D5_9VIBR</name>
<proteinExistence type="predicted"/>
<feature type="transmembrane region" description="Helical" evidence="1">
    <location>
        <begin position="27"/>
        <end position="48"/>
    </location>
</feature>
<organism evidence="3 4">
    <name type="scientific">Vibrio campbellii</name>
    <dbReference type="NCBI Taxonomy" id="680"/>
    <lineage>
        <taxon>Bacteria</taxon>
        <taxon>Pseudomonadati</taxon>
        <taxon>Pseudomonadota</taxon>
        <taxon>Gammaproteobacteria</taxon>
        <taxon>Vibrionales</taxon>
        <taxon>Vibrionaceae</taxon>
        <taxon>Vibrio</taxon>
    </lineage>
</organism>
<dbReference type="GO" id="GO:0016020">
    <property type="term" value="C:membrane"/>
    <property type="evidence" value="ECO:0007669"/>
    <property type="project" value="InterPro"/>
</dbReference>
<dbReference type="AlphaFoldDB" id="A0AAQ2Y5D5"/>
<feature type="transmembrane region" description="Helical" evidence="1">
    <location>
        <begin position="99"/>
        <end position="116"/>
    </location>
</feature>
<dbReference type="GO" id="GO:0004190">
    <property type="term" value="F:aspartic-type endopeptidase activity"/>
    <property type="evidence" value="ECO:0007669"/>
    <property type="project" value="UniProtKB-EC"/>
</dbReference>
<feature type="transmembrane region" description="Helical" evidence="1">
    <location>
        <begin position="128"/>
        <end position="147"/>
    </location>
</feature>
<dbReference type="InterPro" id="IPR000045">
    <property type="entry name" value="Prepilin_IV_endopep_pep"/>
</dbReference>
<gene>
    <name evidence="3" type="ORF">PUN50_19840</name>
</gene>
<dbReference type="RefSeq" id="WP_274291956.1">
    <property type="nucleotide sequence ID" value="NZ_CP117989.1"/>
</dbReference>
<reference evidence="3" key="1">
    <citation type="submission" date="2023-02" db="EMBL/GenBank/DDBJ databases">
        <title>Isolation, identification, and genome analysis of Vibrio campbellii in the Penaeus vannamei larvae stage.</title>
        <authorList>
            <person name="Huang T."/>
            <person name="Zhang B."/>
        </authorList>
    </citation>
    <scope>NUCLEOTIDE SEQUENCE</scope>
    <source>
        <strain evidence="3">20220413_1</strain>
    </source>
</reference>
<sequence length="154" mass="17709">MMVIINSLILTLLLVISYEDVKHRKIYNKRVVLLLLILSVKYLYELFLGGEEFQISGYEFSIYIAISLFFFALGAFRLLGMGDVKLIMIMLIFIEFSDYKLFLFHMTLIGGGLAVLQLKILNHYFDRFGFSSNGVPYAIPIIASYVIHSNTLFL</sequence>
<keyword evidence="3" id="KW-0378">Hydrolase</keyword>
<keyword evidence="1" id="KW-0472">Membrane</keyword>
<dbReference type="EC" id="3.4.23.43" evidence="3"/>
<evidence type="ECO:0000256" key="1">
    <source>
        <dbReference type="SAM" id="Phobius"/>
    </source>
</evidence>
<protein>
    <submittedName>
        <fullName evidence="3">Prepilin peptidase</fullName>
        <ecNumber evidence="3">3.4.23.43</ecNumber>
    </submittedName>
</protein>
<keyword evidence="1" id="KW-0812">Transmembrane</keyword>
<evidence type="ECO:0000313" key="4">
    <source>
        <dbReference type="Proteomes" id="UP001219537"/>
    </source>
</evidence>
<dbReference type="EMBL" id="CP117989">
    <property type="protein sequence ID" value="WDG11509.1"/>
    <property type="molecule type" value="Genomic_DNA"/>
</dbReference>
<keyword evidence="1" id="KW-1133">Transmembrane helix</keyword>
<feature type="transmembrane region" description="Helical" evidence="1">
    <location>
        <begin position="60"/>
        <end position="79"/>
    </location>
</feature>
<dbReference type="Proteomes" id="UP001219537">
    <property type="component" value="Chromosome 2"/>
</dbReference>
<evidence type="ECO:0000259" key="2">
    <source>
        <dbReference type="Pfam" id="PF01478"/>
    </source>
</evidence>
<dbReference type="Pfam" id="PF01478">
    <property type="entry name" value="Peptidase_A24"/>
    <property type="match status" value="1"/>
</dbReference>
<feature type="domain" description="Prepilin type IV endopeptidase peptidase" evidence="2">
    <location>
        <begin position="8"/>
        <end position="114"/>
    </location>
</feature>
<accession>A0AAQ2Y5D5</accession>